<evidence type="ECO:0000256" key="1">
    <source>
        <dbReference type="SAM" id="MobiDB-lite"/>
    </source>
</evidence>
<dbReference type="CDD" id="cd10936">
    <property type="entry name" value="CE4_DAC2"/>
    <property type="match status" value="1"/>
</dbReference>
<dbReference type="InterPro" id="IPR006837">
    <property type="entry name" value="Divergent_DAC"/>
</dbReference>
<dbReference type="Gene3D" id="3.20.20.370">
    <property type="entry name" value="Glycoside hydrolase/deacetylase"/>
    <property type="match status" value="1"/>
</dbReference>
<feature type="region of interest" description="Disordered" evidence="1">
    <location>
        <begin position="97"/>
        <end position="144"/>
    </location>
</feature>
<protein>
    <submittedName>
        <fullName evidence="2">Divergent polysaccharide deacetylase family protein</fullName>
    </submittedName>
</protein>
<keyword evidence="3" id="KW-1185">Reference proteome</keyword>
<dbReference type="Pfam" id="PF04748">
    <property type="entry name" value="Polysacc_deac_2"/>
    <property type="match status" value="1"/>
</dbReference>
<accession>A0A433JCB0</accession>
<dbReference type="OrthoDB" id="9784811at2"/>
<dbReference type="PANTHER" id="PTHR30105:SF2">
    <property type="entry name" value="DIVERGENT POLYSACCHARIDE DEACETYLASE SUPERFAMILY"/>
    <property type="match status" value="1"/>
</dbReference>
<dbReference type="AlphaFoldDB" id="A0A433JCB0"/>
<evidence type="ECO:0000313" key="2">
    <source>
        <dbReference type="EMBL" id="RUQ74203.1"/>
    </source>
</evidence>
<dbReference type="InterPro" id="IPR011330">
    <property type="entry name" value="Glyco_hydro/deAcase_b/a-brl"/>
</dbReference>
<gene>
    <name evidence="2" type="ORF">EJ913_07575</name>
</gene>
<proteinExistence type="predicted"/>
<dbReference type="Proteomes" id="UP000280346">
    <property type="component" value="Unassembled WGS sequence"/>
</dbReference>
<dbReference type="RefSeq" id="WP_126996377.1">
    <property type="nucleotide sequence ID" value="NZ_JBNPXW010000007.1"/>
</dbReference>
<dbReference type="GO" id="GO:0005975">
    <property type="term" value="P:carbohydrate metabolic process"/>
    <property type="evidence" value="ECO:0007669"/>
    <property type="project" value="InterPro"/>
</dbReference>
<comment type="caution">
    <text evidence="2">The sequence shown here is derived from an EMBL/GenBank/DDBJ whole genome shotgun (WGS) entry which is preliminary data.</text>
</comment>
<name>A0A433JCB0_9PROT</name>
<organism evidence="2 3">
    <name type="scientific">Azospirillum doebereinerae</name>
    <dbReference type="NCBI Taxonomy" id="92933"/>
    <lineage>
        <taxon>Bacteria</taxon>
        <taxon>Pseudomonadati</taxon>
        <taxon>Pseudomonadota</taxon>
        <taxon>Alphaproteobacteria</taxon>
        <taxon>Rhodospirillales</taxon>
        <taxon>Azospirillaceae</taxon>
        <taxon>Azospirillum</taxon>
    </lineage>
</organism>
<sequence length="424" mass="44530">MKAPALLGRLKFDVRGGFRPGAGWLARLRRRRDPHADLGDDDDDAPRRPPPKALLGAVAGVVLAFGGLAGWLALNGAETTEAWEAGIPKVTVAVKPAAPSPTKAPATPPAQTQAQTPAQAQPPAPSAAQTPAQPAVPPPPLTAAAPLALPDAAAPNVVLTPAPVPGLVEDSRNGPLPKIAQDGRLPWQVYARPFPAADKRPRIAIVMADMGISGVTTNNALAKLPVGVTLAFVPYAERLDNWVERARTKGHEVMLAVPMEPQNYPRDDPGPNALLTMLAPDRNLERLEWSLGKAVGYVGITSTTGSKFTANQNAVQPMIDALKARGLLFVDARANPKSIAGPLATLAGVPRALADRTIDRDLSRGAIDDQLRELEGLAKANGAAVGMASPYPTTIERINLWMTALSDRGFVLAPVSAVVNIQKQ</sequence>
<evidence type="ECO:0000313" key="3">
    <source>
        <dbReference type="Proteomes" id="UP000280346"/>
    </source>
</evidence>
<dbReference type="PANTHER" id="PTHR30105">
    <property type="entry name" value="UNCHARACTERIZED YIBQ-RELATED"/>
    <property type="match status" value="1"/>
</dbReference>
<reference evidence="2 3" key="1">
    <citation type="submission" date="2018-12" db="EMBL/GenBank/DDBJ databases">
        <authorList>
            <person name="Yang Y."/>
        </authorList>
    </citation>
    <scope>NUCLEOTIDE SEQUENCE [LARGE SCALE GENOMIC DNA]</scope>
    <source>
        <strain evidence="2 3">GSF71</strain>
    </source>
</reference>
<feature type="compositionally biased region" description="Low complexity" evidence="1">
    <location>
        <begin position="97"/>
        <end position="119"/>
    </location>
</feature>
<dbReference type="EMBL" id="RZIJ01000004">
    <property type="protein sequence ID" value="RUQ74203.1"/>
    <property type="molecule type" value="Genomic_DNA"/>
</dbReference>
<dbReference type="SUPFAM" id="SSF88713">
    <property type="entry name" value="Glycoside hydrolase/deacetylase"/>
    <property type="match status" value="1"/>
</dbReference>